<protein>
    <recommendedName>
        <fullName evidence="5">Carbohydrate kinase PfkB domain-containing protein</fullName>
    </recommendedName>
</protein>
<evidence type="ECO:0000313" key="7">
    <source>
        <dbReference type="Proteomes" id="UP000178774"/>
    </source>
</evidence>
<dbReference type="InterPro" id="IPR011611">
    <property type="entry name" value="PfkB_dom"/>
</dbReference>
<evidence type="ECO:0000256" key="4">
    <source>
        <dbReference type="RuleBase" id="RU003704"/>
    </source>
</evidence>
<organism evidence="6 7">
    <name type="scientific">Candidatus Staskawiczbacteria bacterium RIFCSPHIGHO2_01_FULL_41_41</name>
    <dbReference type="NCBI Taxonomy" id="1802203"/>
    <lineage>
        <taxon>Bacteria</taxon>
        <taxon>Candidatus Staskawicziibacteriota</taxon>
    </lineage>
</organism>
<feature type="domain" description="Carbohydrate kinase PfkB" evidence="5">
    <location>
        <begin position="41"/>
        <end position="302"/>
    </location>
</feature>
<dbReference type="Pfam" id="PF00294">
    <property type="entry name" value="PfkB"/>
    <property type="match status" value="1"/>
</dbReference>
<dbReference type="Proteomes" id="UP000178774">
    <property type="component" value="Unassembled WGS sequence"/>
</dbReference>
<dbReference type="PROSITE" id="PS00583">
    <property type="entry name" value="PFKB_KINASES_1"/>
    <property type="match status" value="1"/>
</dbReference>
<dbReference type="GO" id="GO:0006796">
    <property type="term" value="P:phosphate-containing compound metabolic process"/>
    <property type="evidence" value="ECO:0007669"/>
    <property type="project" value="UniProtKB-ARBA"/>
</dbReference>
<keyword evidence="3 4" id="KW-0418">Kinase</keyword>
<dbReference type="PROSITE" id="PS00584">
    <property type="entry name" value="PFKB_KINASES_2"/>
    <property type="match status" value="1"/>
</dbReference>
<evidence type="ECO:0000256" key="2">
    <source>
        <dbReference type="ARBA" id="ARBA00022679"/>
    </source>
</evidence>
<reference evidence="6 7" key="1">
    <citation type="journal article" date="2016" name="Nat. Commun.">
        <title>Thousands of microbial genomes shed light on interconnected biogeochemical processes in an aquifer system.</title>
        <authorList>
            <person name="Anantharaman K."/>
            <person name="Brown C.T."/>
            <person name="Hug L.A."/>
            <person name="Sharon I."/>
            <person name="Castelle C.J."/>
            <person name="Probst A.J."/>
            <person name="Thomas B.C."/>
            <person name="Singh A."/>
            <person name="Wilkins M.J."/>
            <person name="Karaoz U."/>
            <person name="Brodie E.L."/>
            <person name="Williams K.H."/>
            <person name="Hubbard S.S."/>
            <person name="Banfield J.F."/>
        </authorList>
    </citation>
    <scope>NUCLEOTIDE SEQUENCE [LARGE SCALE GENOMIC DNA]</scope>
</reference>
<dbReference type="SUPFAM" id="SSF53613">
    <property type="entry name" value="Ribokinase-like"/>
    <property type="match status" value="1"/>
</dbReference>
<dbReference type="AlphaFoldDB" id="A0A1G2HUA1"/>
<evidence type="ECO:0000313" key="6">
    <source>
        <dbReference type="EMBL" id="OGZ65820.1"/>
    </source>
</evidence>
<dbReference type="InterPro" id="IPR002139">
    <property type="entry name" value="Ribo/fructo_kinase"/>
</dbReference>
<dbReference type="PANTHER" id="PTHR10584">
    <property type="entry name" value="SUGAR KINASE"/>
    <property type="match status" value="1"/>
</dbReference>
<comment type="caution">
    <text evidence="6">The sequence shown here is derived from an EMBL/GenBank/DDBJ whole genome shotgun (WGS) entry which is preliminary data.</text>
</comment>
<gene>
    <name evidence="6" type="ORF">A2822_01010</name>
</gene>
<keyword evidence="2 4" id="KW-0808">Transferase</keyword>
<evidence type="ECO:0000256" key="3">
    <source>
        <dbReference type="ARBA" id="ARBA00022777"/>
    </source>
</evidence>
<dbReference type="InterPro" id="IPR029056">
    <property type="entry name" value="Ribokinase-like"/>
</dbReference>
<dbReference type="PRINTS" id="PR00990">
    <property type="entry name" value="RIBOKINASE"/>
</dbReference>
<evidence type="ECO:0000256" key="1">
    <source>
        <dbReference type="ARBA" id="ARBA00010688"/>
    </source>
</evidence>
<sequence length="321" mass="34806">MFDIITFGSATQDLILKPKNVTTLHYEKSPSQKEVCFPIGSKVDIEKMDFYSGGGGTNTAATFALQGFKTAFCGMVGQDVSGQEIINELKALKINTVLVQKTAEKRTNHSVIILNTGTDRTILAYRGAAELMKDVPFRKISAKWLYLAPLSGLLCDSFEQLVNFAHQNNIKVAVNPGMAQLSLPNFAQIAKKIDVLIMNQEEASFLTKVPVENEKEIFKKLDEICSGIVVMTRGGEGVVVSDGKQLFGAVPPKERNIVDTTGAGDAFGSGFVGEFMRSGDIEKSIQCGMANSVGCLSEVGAKHGLLKKGQEFEKVEVIKNI</sequence>
<dbReference type="InterPro" id="IPR002173">
    <property type="entry name" value="Carboh/pur_kinase_PfkB_CS"/>
</dbReference>
<dbReference type="Gene3D" id="3.40.1190.20">
    <property type="match status" value="1"/>
</dbReference>
<accession>A0A1G2HUA1</accession>
<dbReference type="PANTHER" id="PTHR10584:SF166">
    <property type="entry name" value="RIBOKINASE"/>
    <property type="match status" value="1"/>
</dbReference>
<comment type="similarity">
    <text evidence="1 4">Belongs to the carbohydrate kinase PfkB family.</text>
</comment>
<proteinExistence type="inferred from homology"/>
<evidence type="ECO:0000259" key="5">
    <source>
        <dbReference type="Pfam" id="PF00294"/>
    </source>
</evidence>
<dbReference type="EMBL" id="MHOP01000013">
    <property type="protein sequence ID" value="OGZ65820.1"/>
    <property type="molecule type" value="Genomic_DNA"/>
</dbReference>
<dbReference type="GO" id="GO:0016301">
    <property type="term" value="F:kinase activity"/>
    <property type="evidence" value="ECO:0007669"/>
    <property type="project" value="UniProtKB-KW"/>
</dbReference>
<name>A0A1G2HUA1_9BACT</name>